<evidence type="ECO:0000259" key="1">
    <source>
        <dbReference type="Pfam" id="PF13503"/>
    </source>
</evidence>
<evidence type="ECO:0000313" key="2">
    <source>
        <dbReference type="EMBL" id="KPZ00415.1"/>
    </source>
</evidence>
<dbReference type="EMBL" id="LJRO01000200">
    <property type="protein sequence ID" value="KPZ00415.1"/>
    <property type="molecule type" value="Genomic_DNA"/>
</dbReference>
<evidence type="ECO:0000313" key="3">
    <source>
        <dbReference type="Proteomes" id="UP000050523"/>
    </source>
</evidence>
<dbReference type="RefSeq" id="WP_054997706.1">
    <property type="nucleotide sequence ID" value="NZ_LJRO01000200.1"/>
</dbReference>
<reference evidence="2 3" key="1">
    <citation type="submission" date="2015-09" db="EMBL/GenBank/DDBJ databases">
        <title>Genome announcement of multiple Pseudomonas syringae strains.</title>
        <authorList>
            <person name="Thakur S."/>
            <person name="Wang P.W."/>
            <person name="Gong Y."/>
            <person name="Weir B.S."/>
            <person name="Guttman D.S."/>
        </authorList>
    </citation>
    <scope>NUCLEOTIDE SEQUENCE [LARGE SCALE GENOMIC DNA]</scope>
    <source>
        <strain evidence="2 3">ICMP9151</strain>
    </source>
</reference>
<dbReference type="Pfam" id="PF13503">
    <property type="entry name" value="DUF4123"/>
    <property type="match status" value="1"/>
</dbReference>
<sequence length="293" mass="33967">MNQANYLLIDGVLRPDAIKRVYQYAEPVEVMPLYLGTRWSKLMNQGPLLVKAQHASSLIREWIEPSGLPADSSLFCSNACLKTVATHLRHFLCPLDHLGNSSLLRFADPLVMYYWLSSYSREHLSHVLGPIDQLWVQVPRHGWQLPPSPIPAKFVNEYPGQPLQQDFALLGEPQLQALKESYRWLFEERIHAWLQEQDPQAFANQTEDQITTWLTQTVESGLEWGLVSEYALATWADLCREWGLDFVSRPHPTYQLWQTQNPKIQHLPPELRIDSLDEYRQKLDTSKGMLHDR</sequence>
<name>A0AA40P457_9PSED</name>
<gene>
    <name evidence="2" type="ORF">ALO43_01890</name>
</gene>
<dbReference type="InterPro" id="IPR025391">
    <property type="entry name" value="DUF4123"/>
</dbReference>
<dbReference type="AlphaFoldDB" id="A0AA40P457"/>
<dbReference type="Proteomes" id="UP000050523">
    <property type="component" value="Unassembled WGS sequence"/>
</dbReference>
<comment type="caution">
    <text evidence="2">The sequence shown here is derived from an EMBL/GenBank/DDBJ whole genome shotgun (WGS) entry which is preliminary data.</text>
</comment>
<organism evidence="2 3">
    <name type="scientific">Pseudomonas tremae</name>
    <dbReference type="NCBI Taxonomy" id="200454"/>
    <lineage>
        <taxon>Bacteria</taxon>
        <taxon>Pseudomonadati</taxon>
        <taxon>Pseudomonadota</taxon>
        <taxon>Gammaproteobacteria</taxon>
        <taxon>Pseudomonadales</taxon>
        <taxon>Pseudomonadaceae</taxon>
        <taxon>Pseudomonas</taxon>
    </lineage>
</organism>
<feature type="domain" description="DUF4123" evidence="1">
    <location>
        <begin position="6"/>
        <end position="125"/>
    </location>
</feature>
<protein>
    <recommendedName>
        <fullName evidence="1">DUF4123 domain-containing protein</fullName>
    </recommendedName>
</protein>
<accession>A0AA40P457</accession>
<proteinExistence type="predicted"/>